<reference evidence="1" key="1">
    <citation type="journal article" date="2015" name="Nature">
        <title>Complex archaea that bridge the gap between prokaryotes and eukaryotes.</title>
        <authorList>
            <person name="Spang A."/>
            <person name="Saw J.H."/>
            <person name="Jorgensen S.L."/>
            <person name="Zaremba-Niedzwiedzka K."/>
            <person name="Martijn J."/>
            <person name="Lind A.E."/>
            <person name="van Eijk R."/>
            <person name="Schleper C."/>
            <person name="Guy L."/>
            <person name="Ettema T.J."/>
        </authorList>
    </citation>
    <scope>NUCLEOTIDE SEQUENCE</scope>
</reference>
<comment type="caution">
    <text evidence="1">The sequence shown here is derived from an EMBL/GenBank/DDBJ whole genome shotgun (WGS) entry which is preliminary data.</text>
</comment>
<gene>
    <name evidence="1" type="ORF">LCGC14_0998500</name>
</gene>
<evidence type="ECO:0000313" key="1">
    <source>
        <dbReference type="EMBL" id="KKN14211.1"/>
    </source>
</evidence>
<dbReference type="AlphaFoldDB" id="A0A0F9QM77"/>
<accession>A0A0F9QM77</accession>
<dbReference type="EMBL" id="LAZR01003842">
    <property type="protein sequence ID" value="KKN14211.1"/>
    <property type="molecule type" value="Genomic_DNA"/>
</dbReference>
<organism evidence="1">
    <name type="scientific">marine sediment metagenome</name>
    <dbReference type="NCBI Taxonomy" id="412755"/>
    <lineage>
        <taxon>unclassified sequences</taxon>
        <taxon>metagenomes</taxon>
        <taxon>ecological metagenomes</taxon>
    </lineage>
</organism>
<sequence length="118" mass="13354">MIRERALEQVGEGWSSLVNTFYSFVDVLRDHHEFPDPQIMVEEVSVDRGMLKIVASSTSVTTQEILDKLAWAIERDSAKVCEVCGKKGFRRKAIEGSPNRCQPHYVELMNELAEAGEI</sequence>
<protein>
    <submittedName>
        <fullName evidence="1">Uncharacterized protein</fullName>
    </submittedName>
</protein>
<name>A0A0F9QM77_9ZZZZ</name>
<proteinExistence type="predicted"/>